<dbReference type="PANTHER" id="PTHR13375">
    <property type="entry name" value="FMS INTERACTING PROTEIN"/>
    <property type="match status" value="1"/>
</dbReference>
<sequence>MPNQSLSHLDALSEVCRQLREIGGQLMQAKAESPADLQRTIPGLVTQSNQLFVALKARNRQTYNHTRATKQATTDAKLQMDRQQLGLQNFHYERRHLEKEIQKCEEFDSIYQDINLVPVEEFMARAPAELTSIMDPHQLMINRLNFEMSERLRMEKEQNNQHELQSKLLSENKRAKAELEKLDGQLEAFLKGSIPLQESLKLPIETERKQSDTARLLPIPLFVLFRHALGYSEAFGELCGFETFCLQFDFTVVLSFTLNTLAGHTITVDIQGDAATAAALLQSQTASSLPSSPAQQSHQRFLAVPVTSMSAALLAPRLAHILERQGSSAPSTPRPTHDRDDDEGGLSAKKHKARHGSLGLDQFYKRHPLEVVITINKDDTPQSHPILKLRFAYLANLNIVVVAPEECAGILYLDKRDMLGNLFPGDTGTESPNPTNQFLFNGEDAFEFDALQANGHAYHWAQHLCGLDFASTPPQQPDVVGKWVQEPGLPRRVYLAKVIEVVRVRRRGWKQLEKQLESLRMFLVEGLGFGGGGDGPDTLRLPLLPSSTLTAPPIADVKLVQWKDAEPEVVRPRTKCYVANFHGEPLKVEVVLTIDLTYPDHMPQFELSFAEVPRVNGDDRERGERSRRDAGTAVTRFRSADGVDVTVHKACLKVLVDAVKSKEADALDKAIGMYATVI</sequence>
<dbReference type="PANTHER" id="PTHR13375:SF3">
    <property type="entry name" value="THO COMPLEX SUBUNIT 5 HOMOLOG"/>
    <property type="match status" value="1"/>
</dbReference>
<dbReference type="EMBL" id="RBNI01000322">
    <property type="protein sequence ID" value="RUP51928.1"/>
    <property type="molecule type" value="Genomic_DNA"/>
</dbReference>
<reference evidence="1 2" key="1">
    <citation type="journal article" date="2018" name="New Phytol.">
        <title>Phylogenomics of Endogonaceae and evolution of mycorrhizas within Mucoromycota.</title>
        <authorList>
            <person name="Chang Y."/>
            <person name="Desiro A."/>
            <person name="Na H."/>
            <person name="Sandor L."/>
            <person name="Lipzen A."/>
            <person name="Clum A."/>
            <person name="Barry K."/>
            <person name="Grigoriev I.V."/>
            <person name="Martin F.M."/>
            <person name="Stajich J.E."/>
            <person name="Smith M.E."/>
            <person name="Bonito G."/>
            <person name="Spatafora J.W."/>
        </authorList>
    </citation>
    <scope>NUCLEOTIDE SEQUENCE [LARGE SCALE GENOMIC DNA]</scope>
    <source>
        <strain evidence="1 2">GMNB39</strain>
    </source>
</reference>
<dbReference type="GO" id="GO:0006406">
    <property type="term" value="P:mRNA export from nucleus"/>
    <property type="evidence" value="ECO:0007669"/>
    <property type="project" value="TreeGrafter"/>
</dbReference>
<gene>
    <name evidence="1" type="ORF">BC936DRAFT_144362</name>
</gene>
<dbReference type="Proteomes" id="UP000268093">
    <property type="component" value="Unassembled WGS sequence"/>
</dbReference>
<comment type="caution">
    <text evidence="1">The sequence shown here is derived from an EMBL/GenBank/DDBJ whole genome shotgun (WGS) entry which is preliminary data.</text>
</comment>
<evidence type="ECO:0000313" key="1">
    <source>
        <dbReference type="EMBL" id="RUP51928.1"/>
    </source>
</evidence>
<name>A0A433DM11_9FUNG</name>
<evidence type="ECO:0000313" key="2">
    <source>
        <dbReference type="Proteomes" id="UP000268093"/>
    </source>
</evidence>
<dbReference type="InterPro" id="IPR019163">
    <property type="entry name" value="THO_Thoc5"/>
</dbReference>
<dbReference type="OrthoDB" id="20582at2759"/>
<dbReference type="GO" id="GO:0003729">
    <property type="term" value="F:mRNA binding"/>
    <property type="evidence" value="ECO:0007669"/>
    <property type="project" value="TreeGrafter"/>
</dbReference>
<protein>
    <submittedName>
        <fullName evidence="1">Fms-interacting protein-domain-containing protein</fullName>
    </submittedName>
</protein>
<proteinExistence type="predicted"/>
<dbReference type="GO" id="GO:0000445">
    <property type="term" value="C:THO complex part of transcription export complex"/>
    <property type="evidence" value="ECO:0007669"/>
    <property type="project" value="TreeGrafter"/>
</dbReference>
<organism evidence="1 2">
    <name type="scientific">Jimgerdemannia flammicorona</name>
    <dbReference type="NCBI Taxonomy" id="994334"/>
    <lineage>
        <taxon>Eukaryota</taxon>
        <taxon>Fungi</taxon>
        <taxon>Fungi incertae sedis</taxon>
        <taxon>Mucoromycota</taxon>
        <taxon>Mucoromycotina</taxon>
        <taxon>Endogonomycetes</taxon>
        <taxon>Endogonales</taxon>
        <taxon>Endogonaceae</taxon>
        <taxon>Jimgerdemannia</taxon>
    </lineage>
</organism>
<keyword evidence="2" id="KW-1185">Reference proteome</keyword>
<dbReference type="Pfam" id="PF09766">
    <property type="entry name" value="FmiP_Thoc5"/>
    <property type="match status" value="1"/>
</dbReference>
<accession>A0A433DM11</accession>